<name>M2RA44_CERS8</name>
<reference evidence="3 4" key="1">
    <citation type="journal article" date="2012" name="Proc. Natl. Acad. Sci. U.S.A.">
        <title>Comparative genomics of Ceriporiopsis subvermispora and Phanerochaete chrysosporium provide insight into selective ligninolysis.</title>
        <authorList>
            <person name="Fernandez-Fueyo E."/>
            <person name="Ruiz-Duenas F.J."/>
            <person name="Ferreira P."/>
            <person name="Floudas D."/>
            <person name="Hibbett D.S."/>
            <person name="Canessa P."/>
            <person name="Larrondo L.F."/>
            <person name="James T.Y."/>
            <person name="Seelenfreund D."/>
            <person name="Lobos S."/>
            <person name="Polanco R."/>
            <person name="Tello M."/>
            <person name="Honda Y."/>
            <person name="Watanabe T."/>
            <person name="Watanabe T."/>
            <person name="Ryu J.S."/>
            <person name="Kubicek C.P."/>
            <person name="Schmoll M."/>
            <person name="Gaskell J."/>
            <person name="Hammel K.E."/>
            <person name="St John F.J."/>
            <person name="Vanden Wymelenberg A."/>
            <person name="Sabat G."/>
            <person name="Splinter BonDurant S."/>
            <person name="Syed K."/>
            <person name="Yadav J.S."/>
            <person name="Doddapaneni H."/>
            <person name="Subramanian V."/>
            <person name="Lavin J.L."/>
            <person name="Oguiza J.A."/>
            <person name="Perez G."/>
            <person name="Pisabarro A.G."/>
            <person name="Ramirez L."/>
            <person name="Santoyo F."/>
            <person name="Master E."/>
            <person name="Coutinho P.M."/>
            <person name="Henrissat B."/>
            <person name="Lombard V."/>
            <person name="Magnuson J.K."/>
            <person name="Kuees U."/>
            <person name="Hori C."/>
            <person name="Igarashi K."/>
            <person name="Samejima M."/>
            <person name="Held B.W."/>
            <person name="Barry K.W."/>
            <person name="LaButti K.M."/>
            <person name="Lapidus A."/>
            <person name="Lindquist E.A."/>
            <person name="Lucas S.M."/>
            <person name="Riley R."/>
            <person name="Salamov A.A."/>
            <person name="Hoffmeister D."/>
            <person name="Schwenk D."/>
            <person name="Hadar Y."/>
            <person name="Yarden O."/>
            <person name="de Vries R.P."/>
            <person name="Wiebenga A."/>
            <person name="Stenlid J."/>
            <person name="Eastwood D."/>
            <person name="Grigoriev I.V."/>
            <person name="Berka R.M."/>
            <person name="Blanchette R.A."/>
            <person name="Kersten P."/>
            <person name="Martinez A.T."/>
            <person name="Vicuna R."/>
            <person name="Cullen D."/>
        </authorList>
    </citation>
    <scope>NUCLEOTIDE SEQUENCE [LARGE SCALE GENOMIC DNA]</scope>
    <source>
        <strain evidence="3 4">B</strain>
    </source>
</reference>
<evidence type="ECO:0000259" key="2">
    <source>
        <dbReference type="PROSITE" id="PS50181"/>
    </source>
</evidence>
<dbReference type="HOGENOM" id="CLU_471715_0_0_1"/>
<dbReference type="InterPro" id="IPR036047">
    <property type="entry name" value="F-box-like_dom_sf"/>
</dbReference>
<dbReference type="Proteomes" id="UP000016930">
    <property type="component" value="Unassembled WGS sequence"/>
</dbReference>
<dbReference type="AlphaFoldDB" id="M2RA44"/>
<dbReference type="OrthoDB" id="2791066at2759"/>
<dbReference type="EMBL" id="KB445800">
    <property type="protein sequence ID" value="EMD35312.1"/>
    <property type="molecule type" value="Genomic_DNA"/>
</dbReference>
<evidence type="ECO:0000256" key="1">
    <source>
        <dbReference type="SAM" id="MobiDB-lite"/>
    </source>
</evidence>
<dbReference type="Pfam" id="PF12937">
    <property type="entry name" value="F-box-like"/>
    <property type="match status" value="1"/>
</dbReference>
<sequence length="578" mass="64526">MATWSSLPDKALQIIFEDLKDLYMHPRNVSHVCRQWRKVANAHEYLWEDIKLMQGLTPAGVDYVQACLDRTPSSDVGVVIIGTAIPEATLVDKFMDLIEKHRQRIYDFVYKGPHGSSILARVTFPLDVLVALDIHDEPSTESGALWLQPPWVPSKDQFKQLNAICFDKARLAWNIPTGAFSTLLELRLNGYDQGILPTMSELLDLLEGCPSLRVLTMICSLPHVGTPTAIDTKGRILELPQLWSLQLGDRAENVANFLSHVKFPKRQLLRFELYYGNTPEMIATQMLLAAFNMVKHIVGPQALHPGPASMECSEVYMQSGPKGWKFWFKTSISGSRRSIEKPEVWFEVRPHPSAPFQQKFNTLEFSRVLYNIISGTTWAENPPNCVHILWRQLPGGPPAPARGAWLGVFQRLPRLDSLELAFGVTTAQLEALTPGPDGIVVCPLLDELTIYVGNNDENVFLALRECVMQRAMKGRKLHELKLRGPTSLVIPDGISRCLAAAVMHFNIILGVNAQVPTNDECHGQHGPVENDTDSEDAEEGSDDESDGPQGEEEDKHDGSQEEEEGDHESSQAEDEGDE</sequence>
<evidence type="ECO:0000313" key="4">
    <source>
        <dbReference type="Proteomes" id="UP000016930"/>
    </source>
</evidence>
<dbReference type="SUPFAM" id="SSF81383">
    <property type="entry name" value="F-box domain"/>
    <property type="match status" value="1"/>
</dbReference>
<feature type="region of interest" description="Disordered" evidence="1">
    <location>
        <begin position="519"/>
        <end position="578"/>
    </location>
</feature>
<protein>
    <recommendedName>
        <fullName evidence="2">F-box domain-containing protein</fullName>
    </recommendedName>
</protein>
<feature type="compositionally biased region" description="Acidic residues" evidence="1">
    <location>
        <begin position="560"/>
        <end position="578"/>
    </location>
</feature>
<gene>
    <name evidence="3" type="ORF">CERSUDRAFT_124660</name>
</gene>
<feature type="compositionally biased region" description="Acidic residues" evidence="1">
    <location>
        <begin position="530"/>
        <end position="552"/>
    </location>
</feature>
<feature type="domain" description="F-box" evidence="2">
    <location>
        <begin position="1"/>
        <end position="50"/>
    </location>
</feature>
<dbReference type="PROSITE" id="PS50181">
    <property type="entry name" value="FBOX"/>
    <property type="match status" value="1"/>
</dbReference>
<keyword evidence="4" id="KW-1185">Reference proteome</keyword>
<evidence type="ECO:0000313" key="3">
    <source>
        <dbReference type="EMBL" id="EMD35312.1"/>
    </source>
</evidence>
<accession>M2RA44</accession>
<organism evidence="3 4">
    <name type="scientific">Ceriporiopsis subvermispora (strain B)</name>
    <name type="common">White-rot fungus</name>
    <name type="synonym">Gelatoporia subvermispora</name>
    <dbReference type="NCBI Taxonomy" id="914234"/>
    <lineage>
        <taxon>Eukaryota</taxon>
        <taxon>Fungi</taxon>
        <taxon>Dikarya</taxon>
        <taxon>Basidiomycota</taxon>
        <taxon>Agaricomycotina</taxon>
        <taxon>Agaricomycetes</taxon>
        <taxon>Polyporales</taxon>
        <taxon>Gelatoporiaceae</taxon>
        <taxon>Gelatoporia</taxon>
    </lineage>
</organism>
<proteinExistence type="predicted"/>
<dbReference type="Gene3D" id="1.20.1280.50">
    <property type="match status" value="1"/>
</dbReference>
<dbReference type="InterPro" id="IPR001810">
    <property type="entry name" value="F-box_dom"/>
</dbReference>
<dbReference type="STRING" id="914234.M2RA44"/>